<keyword evidence="12" id="KW-1185">Reference proteome</keyword>
<keyword evidence="9 10" id="KW-0472">Membrane</keyword>
<protein>
    <recommendedName>
        <fullName evidence="13">General secretion pathway protein M</fullName>
    </recommendedName>
</protein>
<evidence type="ECO:0000256" key="1">
    <source>
        <dbReference type="ARBA" id="ARBA00004377"/>
    </source>
</evidence>
<sequence>MKLFLSQLSHRERQLLNVGAVLILLTLFWLLVFRPVSNYLNRQAHLKIQLQQQLSAMQQSAGQLAGRQVISQQVLPADKTFSAWLDGQLQQLNLQNAVKRSEPIDDKTVTIWLESVSFDTWVDWLQDIHQKYGVTVDQADIIISDRPAGLVNIRMRITAL</sequence>
<evidence type="ECO:0000256" key="6">
    <source>
        <dbReference type="ARBA" id="ARBA00022692"/>
    </source>
</evidence>
<dbReference type="InterPro" id="IPR023229">
    <property type="entry name" value="T2SS_M_periplasmic_sf"/>
</dbReference>
<organism evidence="11 12">
    <name type="scientific">Marinicella pacifica</name>
    <dbReference type="NCBI Taxonomy" id="1171543"/>
    <lineage>
        <taxon>Bacteria</taxon>
        <taxon>Pseudomonadati</taxon>
        <taxon>Pseudomonadota</taxon>
        <taxon>Gammaproteobacteria</taxon>
        <taxon>Lysobacterales</taxon>
        <taxon>Marinicellaceae</taxon>
        <taxon>Marinicella</taxon>
    </lineage>
</organism>
<comment type="subcellular location">
    <subcellularLocation>
        <location evidence="1">Cell inner membrane</location>
        <topology evidence="1">Single-pass membrane protein</topology>
    </subcellularLocation>
</comment>
<evidence type="ECO:0000256" key="3">
    <source>
        <dbReference type="ARBA" id="ARBA00022448"/>
    </source>
</evidence>
<keyword evidence="3" id="KW-0813">Transport</keyword>
<evidence type="ECO:0000256" key="9">
    <source>
        <dbReference type="ARBA" id="ARBA00023136"/>
    </source>
</evidence>
<evidence type="ECO:0000313" key="12">
    <source>
        <dbReference type="Proteomes" id="UP000605253"/>
    </source>
</evidence>
<keyword evidence="5" id="KW-0997">Cell inner membrane</keyword>
<dbReference type="Gene3D" id="3.30.1360.100">
    <property type="entry name" value="General secretion pathway protein M, EpsM"/>
    <property type="match status" value="1"/>
</dbReference>
<reference evidence="11" key="1">
    <citation type="journal article" date="2014" name="Int. J. Syst. Evol. Microbiol.">
        <title>Complete genome sequence of Corynebacterium casei LMG S-19264T (=DSM 44701T), isolated from a smear-ripened cheese.</title>
        <authorList>
            <consortium name="US DOE Joint Genome Institute (JGI-PGF)"/>
            <person name="Walter F."/>
            <person name="Albersmeier A."/>
            <person name="Kalinowski J."/>
            <person name="Ruckert C."/>
        </authorList>
    </citation>
    <scope>NUCLEOTIDE SEQUENCE</scope>
    <source>
        <strain evidence="11">CGMCC 1.12181</strain>
    </source>
</reference>
<keyword evidence="7" id="KW-0653">Protein transport</keyword>
<evidence type="ECO:0000256" key="10">
    <source>
        <dbReference type="SAM" id="Phobius"/>
    </source>
</evidence>
<dbReference type="RefSeq" id="WP_188363905.1">
    <property type="nucleotide sequence ID" value="NZ_BAABJF010000011.1"/>
</dbReference>
<evidence type="ECO:0008006" key="13">
    <source>
        <dbReference type="Google" id="ProtNLM"/>
    </source>
</evidence>
<evidence type="ECO:0000256" key="2">
    <source>
        <dbReference type="ARBA" id="ARBA00010637"/>
    </source>
</evidence>
<dbReference type="SUPFAM" id="SSF103054">
    <property type="entry name" value="General secretion pathway protein M, EpsM"/>
    <property type="match status" value="1"/>
</dbReference>
<dbReference type="InterPro" id="IPR007690">
    <property type="entry name" value="T2SS_GspM"/>
</dbReference>
<keyword evidence="8 10" id="KW-1133">Transmembrane helix</keyword>
<dbReference type="Pfam" id="PF04612">
    <property type="entry name" value="T2SSM"/>
    <property type="match status" value="1"/>
</dbReference>
<evidence type="ECO:0000313" key="11">
    <source>
        <dbReference type="EMBL" id="GGF85494.1"/>
    </source>
</evidence>
<evidence type="ECO:0000256" key="4">
    <source>
        <dbReference type="ARBA" id="ARBA00022475"/>
    </source>
</evidence>
<comment type="caution">
    <text evidence="11">The sequence shown here is derived from an EMBL/GenBank/DDBJ whole genome shotgun (WGS) entry which is preliminary data.</text>
</comment>
<evidence type="ECO:0000256" key="7">
    <source>
        <dbReference type="ARBA" id="ARBA00022927"/>
    </source>
</evidence>
<dbReference type="GO" id="GO:0015627">
    <property type="term" value="C:type II protein secretion system complex"/>
    <property type="evidence" value="ECO:0007669"/>
    <property type="project" value="InterPro"/>
</dbReference>
<keyword evidence="4" id="KW-1003">Cell membrane</keyword>
<comment type="similarity">
    <text evidence="2">Belongs to the GSP M family.</text>
</comment>
<gene>
    <name evidence="11" type="ORF">GCM10011365_03130</name>
</gene>
<keyword evidence="6 10" id="KW-0812">Transmembrane</keyword>
<proteinExistence type="inferred from homology"/>
<evidence type="ECO:0000256" key="8">
    <source>
        <dbReference type="ARBA" id="ARBA00022989"/>
    </source>
</evidence>
<dbReference type="GO" id="GO:0015628">
    <property type="term" value="P:protein secretion by the type II secretion system"/>
    <property type="evidence" value="ECO:0007669"/>
    <property type="project" value="InterPro"/>
</dbReference>
<dbReference type="Proteomes" id="UP000605253">
    <property type="component" value="Unassembled WGS sequence"/>
</dbReference>
<dbReference type="GO" id="GO:0005886">
    <property type="term" value="C:plasma membrane"/>
    <property type="evidence" value="ECO:0007669"/>
    <property type="project" value="UniProtKB-SubCell"/>
</dbReference>
<name>A0A917CDJ2_9GAMM</name>
<dbReference type="EMBL" id="BMEO01000001">
    <property type="protein sequence ID" value="GGF85494.1"/>
    <property type="molecule type" value="Genomic_DNA"/>
</dbReference>
<accession>A0A917CDJ2</accession>
<evidence type="ECO:0000256" key="5">
    <source>
        <dbReference type="ARBA" id="ARBA00022519"/>
    </source>
</evidence>
<dbReference type="AlphaFoldDB" id="A0A917CDJ2"/>
<reference evidence="11" key="2">
    <citation type="submission" date="2020-09" db="EMBL/GenBank/DDBJ databases">
        <authorList>
            <person name="Sun Q."/>
            <person name="Zhou Y."/>
        </authorList>
    </citation>
    <scope>NUCLEOTIDE SEQUENCE</scope>
    <source>
        <strain evidence="11">CGMCC 1.12181</strain>
    </source>
</reference>
<feature type="transmembrane region" description="Helical" evidence="10">
    <location>
        <begin position="15"/>
        <end position="33"/>
    </location>
</feature>